<keyword evidence="2" id="KW-0732">Signal</keyword>
<protein>
    <recommendedName>
        <fullName evidence="3">Peptidase M11 gametolysin domain-containing protein</fullName>
    </recommendedName>
</protein>
<dbReference type="InterPro" id="IPR008752">
    <property type="entry name" value="Peptidase_M11"/>
</dbReference>
<name>A0ABN9SHR2_9DINO</name>
<feature type="signal peptide" evidence="2">
    <location>
        <begin position="1"/>
        <end position="25"/>
    </location>
</feature>
<accession>A0ABN9SHR2</accession>
<evidence type="ECO:0000256" key="1">
    <source>
        <dbReference type="SAM" id="MobiDB-lite"/>
    </source>
</evidence>
<dbReference type="Pfam" id="PF05548">
    <property type="entry name" value="Peptidase_M11"/>
    <property type="match status" value="1"/>
</dbReference>
<keyword evidence="5" id="KW-1185">Reference proteome</keyword>
<dbReference type="EMBL" id="CAUYUJ010011159">
    <property type="protein sequence ID" value="CAK0831228.1"/>
    <property type="molecule type" value="Genomic_DNA"/>
</dbReference>
<feature type="region of interest" description="Disordered" evidence="1">
    <location>
        <begin position="68"/>
        <end position="93"/>
    </location>
</feature>
<dbReference type="Proteomes" id="UP001189429">
    <property type="component" value="Unassembled WGS sequence"/>
</dbReference>
<sequence length="544" mass="58741">MTHLLIMILTAACACNVIQVVGVHANKRRPKHGRRGHGRRSTSMRAMPSPEDLFNNWLDTRVDDVMLPPNDTGGLSTSETTPGMLPPDDSGFASAAHGDGVPAAPSQLPSGACGPILVVYLTYGNQKPTKTLAEVQGFFWNVPTTTCLTNFNSIPPWDRPQCSGFNHSLHHNSWGVAWLESADVDFFEMESTEDPANWLQGGFPDLTAVATSVHSQAAYQTQFSTRAYKHTMVIGPGSTYATTAFYPTTEWYSGFSQYFGNAVTWQTFFHEIGHNWGLNHAGGYTSGGTFQEYQDDAIMGYQRSWRPTDTNVVARYRLGWITGADIVEFIRGSDSIAVNLSPLNEGPDGSESLLMKIPCDECVGNVASTTSVGALYLSFRVADAASFYGVSASHTQSGLYDKYSGSLLELVDRVHVHFQPDVSSATELWSTLAEGDTFEISSSTMWIHVCSLDVATFAKVSVSDTSAAMAQIGCTPAPTLAPTPAPTPSPTPVPTQVPTPAPTPAADANTEYTTDSTDSNPEVFTVTSADSTTTTSIRPSLWHW</sequence>
<evidence type="ECO:0000313" key="5">
    <source>
        <dbReference type="Proteomes" id="UP001189429"/>
    </source>
</evidence>
<dbReference type="SUPFAM" id="SSF55486">
    <property type="entry name" value="Metalloproteases ('zincins'), catalytic domain"/>
    <property type="match status" value="1"/>
</dbReference>
<evidence type="ECO:0000313" key="4">
    <source>
        <dbReference type="EMBL" id="CAK0831228.1"/>
    </source>
</evidence>
<dbReference type="InterPro" id="IPR024079">
    <property type="entry name" value="MetalloPept_cat_dom_sf"/>
</dbReference>
<feature type="compositionally biased region" description="Basic residues" evidence="1">
    <location>
        <begin position="27"/>
        <end position="42"/>
    </location>
</feature>
<dbReference type="Gene3D" id="3.40.390.10">
    <property type="entry name" value="Collagenase (Catalytic Domain)"/>
    <property type="match status" value="1"/>
</dbReference>
<organism evidence="4 5">
    <name type="scientific">Prorocentrum cordatum</name>
    <dbReference type="NCBI Taxonomy" id="2364126"/>
    <lineage>
        <taxon>Eukaryota</taxon>
        <taxon>Sar</taxon>
        <taxon>Alveolata</taxon>
        <taxon>Dinophyceae</taxon>
        <taxon>Prorocentrales</taxon>
        <taxon>Prorocentraceae</taxon>
        <taxon>Prorocentrum</taxon>
    </lineage>
</organism>
<evidence type="ECO:0000259" key="3">
    <source>
        <dbReference type="Pfam" id="PF05548"/>
    </source>
</evidence>
<comment type="caution">
    <text evidence="4">The sequence shown here is derived from an EMBL/GenBank/DDBJ whole genome shotgun (WGS) entry which is preliminary data.</text>
</comment>
<feature type="chain" id="PRO_5045157420" description="Peptidase M11 gametolysin domain-containing protein" evidence="2">
    <location>
        <begin position="26"/>
        <end position="544"/>
    </location>
</feature>
<evidence type="ECO:0000256" key="2">
    <source>
        <dbReference type="SAM" id="SignalP"/>
    </source>
</evidence>
<feature type="domain" description="Peptidase M11 gametolysin" evidence="3">
    <location>
        <begin position="262"/>
        <end position="382"/>
    </location>
</feature>
<proteinExistence type="predicted"/>
<feature type="compositionally biased region" description="Polar residues" evidence="1">
    <location>
        <begin position="510"/>
        <end position="522"/>
    </location>
</feature>
<gene>
    <name evidence="4" type="ORF">PCOR1329_LOCUS29606</name>
</gene>
<feature type="region of interest" description="Disordered" evidence="1">
    <location>
        <begin position="479"/>
        <end position="524"/>
    </location>
</feature>
<reference evidence="4" key="1">
    <citation type="submission" date="2023-10" db="EMBL/GenBank/DDBJ databases">
        <authorList>
            <person name="Chen Y."/>
            <person name="Shah S."/>
            <person name="Dougan E. K."/>
            <person name="Thang M."/>
            <person name="Chan C."/>
        </authorList>
    </citation>
    <scope>NUCLEOTIDE SEQUENCE [LARGE SCALE GENOMIC DNA]</scope>
</reference>
<feature type="region of interest" description="Disordered" evidence="1">
    <location>
        <begin position="27"/>
        <end position="51"/>
    </location>
</feature>
<feature type="compositionally biased region" description="Pro residues" evidence="1">
    <location>
        <begin position="479"/>
        <end position="503"/>
    </location>
</feature>